<dbReference type="Gene3D" id="2.60.40.2310">
    <property type="match status" value="1"/>
</dbReference>
<feature type="active site" description="Charge relay system" evidence="6 7">
    <location>
        <position position="166"/>
    </location>
</feature>
<dbReference type="InterPro" id="IPR000209">
    <property type="entry name" value="Peptidase_S8/S53_dom"/>
</dbReference>
<dbReference type="EMBL" id="LR746269">
    <property type="protein sequence ID" value="CAA7397808.1"/>
    <property type="molecule type" value="Genomic_DNA"/>
</dbReference>
<evidence type="ECO:0000313" key="13">
    <source>
        <dbReference type="EMBL" id="CAA7397808.1"/>
    </source>
</evidence>
<comment type="similarity">
    <text evidence="1 7">Belongs to the peptidase S8 family.</text>
</comment>
<dbReference type="CDD" id="cd02120">
    <property type="entry name" value="PA_subtilisin_like"/>
    <property type="match status" value="1"/>
</dbReference>
<feature type="domain" description="Peptidase S8/S53" evidence="9">
    <location>
        <begin position="157"/>
        <end position="581"/>
    </location>
</feature>
<evidence type="ECO:0000259" key="10">
    <source>
        <dbReference type="Pfam" id="PF02225"/>
    </source>
</evidence>
<evidence type="ECO:0000313" key="14">
    <source>
        <dbReference type="Proteomes" id="UP000663760"/>
    </source>
</evidence>
<dbReference type="PRINTS" id="PR00723">
    <property type="entry name" value="SUBTILISIN"/>
</dbReference>
<dbReference type="InterPro" id="IPR023827">
    <property type="entry name" value="Peptidase_S8_Asp-AS"/>
</dbReference>
<dbReference type="InterPro" id="IPR010259">
    <property type="entry name" value="S8pro/Inhibitor_I9"/>
</dbReference>
<protein>
    <submittedName>
        <fullName evidence="13">Uncharacterized protein</fullName>
    </submittedName>
</protein>
<dbReference type="GO" id="GO:0006508">
    <property type="term" value="P:proteolysis"/>
    <property type="evidence" value="ECO:0007669"/>
    <property type="project" value="UniProtKB-KW"/>
</dbReference>
<dbReference type="Pfam" id="PF05922">
    <property type="entry name" value="Inhibitor_I9"/>
    <property type="match status" value="1"/>
</dbReference>
<dbReference type="Pfam" id="PF02225">
    <property type="entry name" value="PA"/>
    <property type="match status" value="1"/>
</dbReference>
<dbReference type="Gene3D" id="3.40.50.200">
    <property type="entry name" value="Peptidase S8/S53 domain"/>
    <property type="match status" value="1"/>
</dbReference>
<evidence type="ECO:0000256" key="3">
    <source>
        <dbReference type="ARBA" id="ARBA00022729"/>
    </source>
</evidence>
<feature type="domain" description="Inhibitor I9" evidence="11">
    <location>
        <begin position="56"/>
        <end position="131"/>
    </location>
</feature>
<sequence length="765" mass="80610">MQDDYRCRHSGPRVRLHFVSLIVACVLSHYLPTSCAQLSSVVGGDGDGGAAEHPSVYIVHVRKPKRMLYAGPKKLEAWHRSFLPSPALDSGEPRLVFSYSRAMSGFAARLTPEEAETMAAKDGVLGAVRDRALLPQTTHTPDFLRLRPDMWRAANRGEGIIVGMVDTGINPDHVSFEGAKGRRPPWKWRGYCEFYGRRTCNRKLVGARSYYAGGGEAAQPLPYDVDGHGTHTAGAAVGKEVGGAGVYGYADGTAAGAAPAAHLAIYKAATVAEVLAAINQAIHDRVDVLCLPMASPEGGAPYFLDGVAIGALAAVREGILVVAAAGNYGPSLGTLRNEAPWIMTVAASTTDRVLRASLRLGNGQEFAGESIFHDDTDNIFGQLPLVYPTAKRLPAAMACSDLRGVKAVGKIVLCHTGGNISAAEKAKAVKDAGGVAMVMMNSQKRGFTIAELPDVDLPTVAVDYNTSLQLVDYLAHSLHPTAAVVPGGTAYQAQRAPAVAGFSSRGPSAVNGGILKPDVLAPGVSIVSASHTTKTGFFLDSGTSVAAAHVAGVAAIVNRSNPDWTPAMIRSAIMTTTTLMDRAGDPIADQTGSAANLLATGAGQVDPPRATDPGLVYNVDLGDYVRYLCGLGYTDTQASITAGYSVQCAAVGKVTPEQLNYPSIAARLAASSPGDTATVRRTLTNVLQCSTSTYRAKVELPPGVTAKVSPRRLFFWRRGQRRRFTVTFSFDNSSAAVIRGDVQGGRLWWYSGTHVVATPLLITVV</sequence>
<evidence type="ECO:0000259" key="12">
    <source>
        <dbReference type="Pfam" id="PF17766"/>
    </source>
</evidence>
<dbReference type="InterPro" id="IPR003137">
    <property type="entry name" value="PA_domain"/>
</dbReference>
<gene>
    <name evidence="13" type="ORF">SI8410_06008473</name>
</gene>
<keyword evidence="3 8" id="KW-0732">Signal</keyword>
<dbReference type="InterPro" id="IPR015500">
    <property type="entry name" value="Peptidase_S8_subtilisin-rel"/>
</dbReference>
<evidence type="ECO:0000256" key="5">
    <source>
        <dbReference type="ARBA" id="ARBA00022825"/>
    </source>
</evidence>
<evidence type="ECO:0000259" key="9">
    <source>
        <dbReference type="Pfam" id="PF00082"/>
    </source>
</evidence>
<feature type="chain" id="PRO_5029466405" evidence="8">
    <location>
        <begin position="37"/>
        <end position="765"/>
    </location>
</feature>
<dbReference type="Proteomes" id="UP000663760">
    <property type="component" value="Chromosome 6"/>
</dbReference>
<dbReference type="InterPro" id="IPR036852">
    <property type="entry name" value="Peptidase_S8/S53_dom_sf"/>
</dbReference>
<accession>A0A7I8KL42</accession>
<evidence type="ECO:0000256" key="4">
    <source>
        <dbReference type="ARBA" id="ARBA00022801"/>
    </source>
</evidence>
<dbReference type="PANTHER" id="PTHR10795">
    <property type="entry name" value="PROPROTEIN CONVERTASE SUBTILISIN/KEXIN"/>
    <property type="match status" value="1"/>
</dbReference>
<keyword evidence="14" id="KW-1185">Reference proteome</keyword>
<dbReference type="AlphaFoldDB" id="A0A7I8KL42"/>
<proteinExistence type="inferred from homology"/>
<dbReference type="OrthoDB" id="10401065at2759"/>
<dbReference type="PROSITE" id="PS51892">
    <property type="entry name" value="SUBTILASE"/>
    <property type="match status" value="1"/>
</dbReference>
<evidence type="ECO:0000256" key="6">
    <source>
        <dbReference type="PIRSR" id="PIRSR615500-1"/>
    </source>
</evidence>
<dbReference type="Gene3D" id="3.50.30.30">
    <property type="match status" value="1"/>
</dbReference>
<feature type="active site" description="Charge relay system" evidence="6 7">
    <location>
        <position position="228"/>
    </location>
</feature>
<keyword evidence="4 7" id="KW-0378">Hydrolase</keyword>
<evidence type="ECO:0000256" key="1">
    <source>
        <dbReference type="ARBA" id="ARBA00011073"/>
    </source>
</evidence>
<feature type="domain" description="Subtilisin-like protease fibronectin type-III" evidence="12">
    <location>
        <begin position="658"/>
        <end position="762"/>
    </location>
</feature>
<dbReference type="Gene3D" id="3.30.70.80">
    <property type="entry name" value="Peptidase S8 propeptide/proteinase inhibitor I9"/>
    <property type="match status" value="1"/>
</dbReference>
<dbReference type="InterPro" id="IPR037045">
    <property type="entry name" value="S8pro/Inhibitor_I9_sf"/>
</dbReference>
<dbReference type="Pfam" id="PF00082">
    <property type="entry name" value="Peptidase_S8"/>
    <property type="match status" value="1"/>
</dbReference>
<dbReference type="InterPro" id="IPR041469">
    <property type="entry name" value="Subtilisin-like_FN3"/>
</dbReference>
<name>A0A7I8KL42_SPIIN</name>
<dbReference type="SUPFAM" id="SSF52743">
    <property type="entry name" value="Subtilisin-like"/>
    <property type="match status" value="1"/>
</dbReference>
<feature type="signal peptide" evidence="8">
    <location>
        <begin position="1"/>
        <end position="36"/>
    </location>
</feature>
<evidence type="ECO:0000256" key="2">
    <source>
        <dbReference type="ARBA" id="ARBA00022670"/>
    </source>
</evidence>
<keyword evidence="2 7" id="KW-0645">Protease</keyword>
<evidence type="ECO:0000256" key="7">
    <source>
        <dbReference type="PROSITE-ProRule" id="PRU01240"/>
    </source>
</evidence>
<feature type="active site" description="Charge relay system" evidence="6 7">
    <location>
        <position position="544"/>
    </location>
</feature>
<feature type="domain" description="PA" evidence="10">
    <location>
        <begin position="383"/>
        <end position="469"/>
    </location>
</feature>
<dbReference type="GO" id="GO:0004252">
    <property type="term" value="F:serine-type endopeptidase activity"/>
    <property type="evidence" value="ECO:0007669"/>
    <property type="project" value="UniProtKB-UniRule"/>
</dbReference>
<reference evidence="13" key="1">
    <citation type="submission" date="2020-02" db="EMBL/GenBank/DDBJ databases">
        <authorList>
            <person name="Scholz U."/>
            <person name="Mascher M."/>
            <person name="Fiebig A."/>
        </authorList>
    </citation>
    <scope>NUCLEOTIDE SEQUENCE</scope>
</reference>
<evidence type="ECO:0000256" key="8">
    <source>
        <dbReference type="SAM" id="SignalP"/>
    </source>
</evidence>
<dbReference type="InterPro" id="IPR045051">
    <property type="entry name" value="SBT"/>
</dbReference>
<dbReference type="Pfam" id="PF17766">
    <property type="entry name" value="fn3_6"/>
    <property type="match status" value="1"/>
</dbReference>
<evidence type="ECO:0000259" key="11">
    <source>
        <dbReference type="Pfam" id="PF05922"/>
    </source>
</evidence>
<organism evidence="13 14">
    <name type="scientific">Spirodela intermedia</name>
    <name type="common">Intermediate duckweed</name>
    <dbReference type="NCBI Taxonomy" id="51605"/>
    <lineage>
        <taxon>Eukaryota</taxon>
        <taxon>Viridiplantae</taxon>
        <taxon>Streptophyta</taxon>
        <taxon>Embryophyta</taxon>
        <taxon>Tracheophyta</taxon>
        <taxon>Spermatophyta</taxon>
        <taxon>Magnoliopsida</taxon>
        <taxon>Liliopsida</taxon>
        <taxon>Araceae</taxon>
        <taxon>Lemnoideae</taxon>
        <taxon>Spirodela</taxon>
    </lineage>
</organism>
<keyword evidence="5 7" id="KW-0720">Serine protease</keyword>
<dbReference type="PROSITE" id="PS00136">
    <property type="entry name" value="SUBTILASE_ASP"/>
    <property type="match status" value="1"/>
</dbReference>